<dbReference type="RefSeq" id="WP_165487933.1">
    <property type="nucleotide sequence ID" value="NZ_BDMD01000047.1"/>
</dbReference>
<evidence type="ECO:0000256" key="1">
    <source>
        <dbReference type="ARBA" id="ARBA00004618"/>
    </source>
</evidence>
<evidence type="ECO:0000256" key="5">
    <source>
        <dbReference type="SAM" id="Phobius"/>
    </source>
</evidence>
<keyword evidence="6" id="KW-0969">Cilium</keyword>
<gene>
    <name evidence="6" type="ORF">apy_09170</name>
</gene>
<organism evidence="6 7">
    <name type="scientific">Aeropyrum pernix</name>
    <dbReference type="NCBI Taxonomy" id="56636"/>
    <lineage>
        <taxon>Archaea</taxon>
        <taxon>Thermoproteota</taxon>
        <taxon>Thermoprotei</taxon>
        <taxon>Desulfurococcales</taxon>
        <taxon>Desulfurococcaceae</taxon>
        <taxon>Aeropyrum</taxon>
    </lineage>
</organism>
<feature type="transmembrane region" description="Helical" evidence="5">
    <location>
        <begin position="12"/>
        <end position="36"/>
    </location>
</feature>
<dbReference type="GO" id="GO:0097589">
    <property type="term" value="C:archaeal-type flagellum"/>
    <property type="evidence" value="ECO:0007669"/>
    <property type="project" value="UniProtKB-SubCell"/>
</dbReference>
<dbReference type="AlphaFoldDB" id="A0A401HA07"/>
<comment type="subcellular location">
    <subcellularLocation>
        <location evidence="1 4">Archaeal flagellum</location>
    </subcellularLocation>
</comment>
<evidence type="ECO:0000256" key="4">
    <source>
        <dbReference type="RuleBase" id="RU361282"/>
    </source>
</evidence>
<dbReference type="PANTHER" id="PTHR35903">
    <property type="entry name" value="FLAGELLIN B1"/>
    <property type="match status" value="1"/>
</dbReference>
<comment type="caution">
    <text evidence="6">The sequence shown here is derived from an EMBL/GenBank/DDBJ whole genome shotgun (WGS) entry which is preliminary data.</text>
</comment>
<evidence type="ECO:0000313" key="7">
    <source>
        <dbReference type="Proteomes" id="UP000291213"/>
    </source>
</evidence>
<comment type="similarity">
    <text evidence="2 4">Belongs to the archaeal flagellin family.</text>
</comment>
<accession>A0A401HA07</accession>
<keyword evidence="5" id="KW-0472">Membrane</keyword>
<evidence type="ECO:0000256" key="2">
    <source>
        <dbReference type="ARBA" id="ARBA00010256"/>
    </source>
</evidence>
<dbReference type="EMBL" id="BDMD01000047">
    <property type="protein sequence ID" value="GBF09192.1"/>
    <property type="molecule type" value="Genomic_DNA"/>
</dbReference>
<sequence>MKGRKGIVGIEAAIVLIAFVIVAAALAFVALNMGLFTTQKSKEVM</sequence>
<evidence type="ECO:0000256" key="3">
    <source>
        <dbReference type="ARBA" id="ARBA00022440"/>
    </source>
</evidence>
<evidence type="ECO:0000313" key="6">
    <source>
        <dbReference type="EMBL" id="GBF09192.1"/>
    </source>
</evidence>
<dbReference type="InterPro" id="IPR013373">
    <property type="entry name" value="Flagellin/pilin_N_arc"/>
</dbReference>
<keyword evidence="5" id="KW-1133">Transmembrane helix</keyword>
<dbReference type="Pfam" id="PF01917">
    <property type="entry name" value="Flagellin_arch-type"/>
    <property type="match status" value="1"/>
</dbReference>
<name>A0A401HA07_AERPX</name>
<dbReference type="PANTHER" id="PTHR35903:SF1">
    <property type="entry name" value="FLAGELLIN B1"/>
    <property type="match status" value="1"/>
</dbReference>
<dbReference type="InterPro" id="IPR002774">
    <property type="entry name" value="Flagellin_arc-type"/>
</dbReference>
<protein>
    <recommendedName>
        <fullName evidence="4">Flagellin</fullName>
    </recommendedName>
</protein>
<keyword evidence="6" id="KW-0282">Flagellum</keyword>
<dbReference type="NCBIfam" id="TIGR02537">
    <property type="entry name" value="arch_flag_Nterm"/>
    <property type="match status" value="1"/>
</dbReference>
<keyword evidence="3 4" id="KW-0974">Archaeal flagellum</keyword>
<proteinExistence type="inferred from homology"/>
<dbReference type="GO" id="GO:0097588">
    <property type="term" value="P:archaeal or bacterial-type flagellum-dependent cell motility"/>
    <property type="evidence" value="ECO:0007669"/>
    <property type="project" value="InterPro"/>
</dbReference>
<dbReference type="Proteomes" id="UP000291213">
    <property type="component" value="Unassembled WGS sequence"/>
</dbReference>
<comment type="function">
    <text evidence="4">Flagellin is the subunit protein which polymerizes to form the filaments of archaeal flagella.</text>
</comment>
<reference evidence="6 7" key="1">
    <citation type="submission" date="2017-02" db="EMBL/GenBank/DDBJ databases">
        <title>isolation and characterization of a novel temperate virus Aeropyrum globular virus 1 infecting hyperthermophilic archaeon Aeropyrum.</title>
        <authorList>
            <person name="Yumiya M."/>
            <person name="Yoshida T."/>
            <person name="Sako Y."/>
        </authorList>
    </citation>
    <scope>NUCLEOTIDE SEQUENCE [LARGE SCALE GENOMIC DNA]</scope>
    <source>
        <strain evidence="6 7">YK1-12-2013</strain>
    </source>
</reference>
<keyword evidence="5" id="KW-0812">Transmembrane</keyword>
<dbReference type="GO" id="GO:0005198">
    <property type="term" value="F:structural molecule activity"/>
    <property type="evidence" value="ECO:0007669"/>
    <property type="project" value="InterPro"/>
</dbReference>
<keyword evidence="6" id="KW-0966">Cell projection</keyword>